<accession>A0AAX2J7W6</accession>
<protein>
    <recommendedName>
        <fullName evidence="4">Porin</fullName>
    </recommendedName>
</protein>
<dbReference type="KEGG" id="ful:C4N20_08925"/>
<gene>
    <name evidence="2" type="ORF">NCTC12112_00337</name>
</gene>
<organism evidence="2 3">
    <name type="scientific">Fusobacterium ulcerans</name>
    <dbReference type="NCBI Taxonomy" id="861"/>
    <lineage>
        <taxon>Bacteria</taxon>
        <taxon>Fusobacteriati</taxon>
        <taxon>Fusobacteriota</taxon>
        <taxon>Fusobacteriia</taxon>
        <taxon>Fusobacteriales</taxon>
        <taxon>Fusobacteriaceae</taxon>
        <taxon>Fusobacterium</taxon>
    </lineage>
</organism>
<keyword evidence="1" id="KW-0732">Signal</keyword>
<dbReference type="AlphaFoldDB" id="A0AAX2J7W6"/>
<feature type="signal peptide" evidence="1">
    <location>
        <begin position="1"/>
        <end position="19"/>
    </location>
</feature>
<dbReference type="RefSeq" id="WP_005979198.1">
    <property type="nucleotide sequence ID" value="NZ_CABKNW010000004.1"/>
</dbReference>
<feature type="chain" id="PRO_5043858616" description="Porin" evidence="1">
    <location>
        <begin position="20"/>
        <end position="360"/>
    </location>
</feature>
<name>A0AAX2J7W6_9FUSO</name>
<sequence>MRKLSLLLGSLLVAASASAKEVVPAPIVVEEAPVQVIEKEVIVYRDRAEGFRPNGVLNLETRFYGKAEELNYRNNEVKNNYTELNLSGDIQMTENQSFAFEVKSFSDWNHGSDNPKQKGEDGNEIKLDYFYNHGTIGDSKVEFVSRIEYENVSADETQKIEYWAGFNLAEYMFNNDYIKTTDFTIGPKYEYEWADSNDDEYANKIGINLESMTELPLNFAFELNIFAQQNFLGKKYGFDSGRKEKDKDFTVDVEAYLYNVTNLYTNSSENFMLDFVFEGGYDQYNWSQYKLYGHENEDSQKSAYSLYAYPGIQGTYQVTPAFSVYAIAGAEYRNWAIESEKSASHWRWQPTVTVGMTTVF</sequence>
<evidence type="ECO:0000313" key="3">
    <source>
        <dbReference type="Proteomes" id="UP000249008"/>
    </source>
</evidence>
<reference evidence="2 3" key="1">
    <citation type="submission" date="2018-06" db="EMBL/GenBank/DDBJ databases">
        <authorList>
            <consortium name="Pathogen Informatics"/>
            <person name="Doyle S."/>
        </authorList>
    </citation>
    <scope>NUCLEOTIDE SEQUENCE [LARGE SCALE GENOMIC DNA]</scope>
    <source>
        <strain evidence="2 3">NCTC12112</strain>
    </source>
</reference>
<evidence type="ECO:0000256" key="1">
    <source>
        <dbReference type="SAM" id="SignalP"/>
    </source>
</evidence>
<dbReference type="Proteomes" id="UP000249008">
    <property type="component" value="Chromosome 1"/>
</dbReference>
<dbReference type="EMBL" id="LS483487">
    <property type="protein sequence ID" value="SQI99969.1"/>
    <property type="molecule type" value="Genomic_DNA"/>
</dbReference>
<evidence type="ECO:0000313" key="2">
    <source>
        <dbReference type="EMBL" id="SQI99969.1"/>
    </source>
</evidence>
<proteinExistence type="predicted"/>
<dbReference type="GeneID" id="78454932"/>
<evidence type="ECO:0008006" key="4">
    <source>
        <dbReference type="Google" id="ProtNLM"/>
    </source>
</evidence>